<dbReference type="Pfam" id="PF05488">
    <property type="entry name" value="PAAR_motif"/>
    <property type="match status" value="1"/>
</dbReference>
<name>A0A1Z4KIZ3_ANAVA</name>
<dbReference type="CDD" id="cd14738">
    <property type="entry name" value="PAAR_2"/>
    <property type="match status" value="1"/>
</dbReference>
<evidence type="ECO:0008006" key="3">
    <source>
        <dbReference type="Google" id="ProtNLM"/>
    </source>
</evidence>
<evidence type="ECO:0000313" key="1">
    <source>
        <dbReference type="EMBL" id="BAY68948.1"/>
    </source>
</evidence>
<dbReference type="InterPro" id="IPR008727">
    <property type="entry name" value="PAAR_motif"/>
</dbReference>
<dbReference type="Proteomes" id="UP000217507">
    <property type="component" value="Chromosome"/>
</dbReference>
<sequence>MGKPAARLTDMHICPMQTPGLPPIPHVGGAIVGPGVPTVLIRGLPAAVLGDSCVCVGPPDAIVLGSSTVMIGGKPAARLGDTTAHGGSIVLGEFTVLIGG</sequence>
<evidence type="ECO:0000313" key="2">
    <source>
        <dbReference type="Proteomes" id="UP000217507"/>
    </source>
</evidence>
<dbReference type="AlphaFoldDB" id="A0A1Z4KIZ3"/>
<protein>
    <recommendedName>
        <fullName evidence="3">Type VI secretion protein</fullName>
    </recommendedName>
</protein>
<proteinExistence type="predicted"/>
<organism evidence="1 2">
    <name type="scientific">Trichormus variabilis NIES-23</name>
    <dbReference type="NCBI Taxonomy" id="1973479"/>
    <lineage>
        <taxon>Bacteria</taxon>
        <taxon>Bacillati</taxon>
        <taxon>Cyanobacteriota</taxon>
        <taxon>Cyanophyceae</taxon>
        <taxon>Nostocales</taxon>
        <taxon>Nostocaceae</taxon>
        <taxon>Trichormus</taxon>
    </lineage>
</organism>
<dbReference type="Gene3D" id="2.60.200.60">
    <property type="match status" value="2"/>
</dbReference>
<dbReference type="EMBL" id="AP018216">
    <property type="protein sequence ID" value="BAY68948.1"/>
    <property type="molecule type" value="Genomic_DNA"/>
</dbReference>
<gene>
    <name evidence="1" type="ORF">NIES23_17380</name>
</gene>
<reference evidence="1 2" key="1">
    <citation type="submission" date="2017-06" db="EMBL/GenBank/DDBJ databases">
        <title>Genome sequencing of cyanobaciteial culture collection at National Institute for Environmental Studies (NIES).</title>
        <authorList>
            <person name="Hirose Y."/>
            <person name="Shimura Y."/>
            <person name="Fujisawa T."/>
            <person name="Nakamura Y."/>
            <person name="Kawachi M."/>
        </authorList>
    </citation>
    <scope>NUCLEOTIDE SEQUENCE [LARGE SCALE GENOMIC DNA]</scope>
    <source>
        <strain evidence="1 2">NIES-23</strain>
    </source>
</reference>
<accession>A0A1Z4KIZ3</accession>